<sequence length="488" mass="56176">MSREVNSAGTLSSTGKVGRPSKQDTRQRKLTIEGKEEGKRVTFKMIEDKGNGGSKDIDEVRESLRLEIREEIVKVKEEWKKGIKELREEIMSRLKVWEGKVVEWGNKIEETEKRLERFEHRLEEEQDVRVESREQGEVRSASGSSRLDYSFGGSEISSMRSRLSNWEVDKVRKIVMDLDKEERKRNIVIKGVKFPKEVENDKKGCNDWMKNLLKEKIGIESEELSCRLSGPVIIVKLESEEKKKDIMRNKLKGERGKVNQRRSLLFWNVAGIENKDRDFWNYIKGFDYISLCETWIDEKGWDKLKKRLSSTHVWDCSFAEKGGKRGRAKGGFIIGKRKLWGEESEKLIKEEGDGMVSVELIINKRKITVVSVYGLQGGKDLSERLEDFIGKKEYDDVIIGGDFNIRIGELGDMGEEEGEVRCSKDKVIGNGGKKFVEWIAEKGWSVLNGRTEGVWSGEFTYVGARSCSVIDYILVSENVLDKIQEFKM</sequence>
<feature type="compositionally biased region" description="Polar residues" evidence="2">
    <location>
        <begin position="1"/>
        <end position="15"/>
    </location>
</feature>
<dbReference type="InterPro" id="IPR005135">
    <property type="entry name" value="Endo/exonuclease/phosphatase"/>
</dbReference>
<dbReference type="GO" id="GO:0003824">
    <property type="term" value="F:catalytic activity"/>
    <property type="evidence" value="ECO:0007669"/>
    <property type="project" value="InterPro"/>
</dbReference>
<feature type="region of interest" description="Disordered" evidence="2">
    <location>
        <begin position="1"/>
        <end position="34"/>
    </location>
</feature>
<feature type="compositionally biased region" description="Basic and acidic residues" evidence="2">
    <location>
        <begin position="21"/>
        <end position="34"/>
    </location>
</feature>
<dbReference type="EMBL" id="KQ978223">
    <property type="protein sequence ID" value="KYM96255.1"/>
    <property type="molecule type" value="Genomic_DNA"/>
</dbReference>
<dbReference type="AlphaFoldDB" id="A0A151IAC3"/>
<reference evidence="4 5" key="1">
    <citation type="submission" date="2016-03" db="EMBL/GenBank/DDBJ databases">
        <title>Cyphomyrmex costatus WGS genome.</title>
        <authorList>
            <person name="Nygaard S."/>
            <person name="Hu H."/>
            <person name="Boomsma J."/>
            <person name="Zhang G."/>
        </authorList>
    </citation>
    <scope>NUCLEOTIDE SEQUENCE [LARGE SCALE GENOMIC DNA]</scope>
    <source>
        <strain evidence="4">MS0001</strain>
        <tissue evidence="4">Whole body</tissue>
    </source>
</reference>
<organism evidence="4 5">
    <name type="scientific">Cyphomyrmex costatus</name>
    <dbReference type="NCBI Taxonomy" id="456900"/>
    <lineage>
        <taxon>Eukaryota</taxon>
        <taxon>Metazoa</taxon>
        <taxon>Ecdysozoa</taxon>
        <taxon>Arthropoda</taxon>
        <taxon>Hexapoda</taxon>
        <taxon>Insecta</taxon>
        <taxon>Pterygota</taxon>
        <taxon>Neoptera</taxon>
        <taxon>Endopterygota</taxon>
        <taxon>Hymenoptera</taxon>
        <taxon>Apocrita</taxon>
        <taxon>Aculeata</taxon>
        <taxon>Formicoidea</taxon>
        <taxon>Formicidae</taxon>
        <taxon>Myrmicinae</taxon>
        <taxon>Cyphomyrmex</taxon>
    </lineage>
</organism>
<gene>
    <name evidence="4" type="ORF">ALC62_13071</name>
</gene>
<evidence type="ECO:0000256" key="1">
    <source>
        <dbReference type="SAM" id="Coils"/>
    </source>
</evidence>
<dbReference type="Gene3D" id="3.60.10.10">
    <property type="entry name" value="Endonuclease/exonuclease/phosphatase"/>
    <property type="match status" value="1"/>
</dbReference>
<feature type="domain" description="Endonuclease/exonuclease/phosphatase" evidence="3">
    <location>
        <begin position="266"/>
        <end position="479"/>
    </location>
</feature>
<feature type="coiled-coil region" evidence="1">
    <location>
        <begin position="69"/>
        <end position="135"/>
    </location>
</feature>
<accession>A0A151IAC3</accession>
<evidence type="ECO:0000259" key="3">
    <source>
        <dbReference type="Pfam" id="PF03372"/>
    </source>
</evidence>
<evidence type="ECO:0000256" key="2">
    <source>
        <dbReference type="SAM" id="MobiDB-lite"/>
    </source>
</evidence>
<dbReference type="Proteomes" id="UP000078542">
    <property type="component" value="Unassembled WGS sequence"/>
</dbReference>
<evidence type="ECO:0000313" key="4">
    <source>
        <dbReference type="EMBL" id="KYM96255.1"/>
    </source>
</evidence>
<name>A0A151IAC3_9HYME</name>
<dbReference type="SUPFAM" id="SSF56219">
    <property type="entry name" value="DNase I-like"/>
    <property type="match status" value="1"/>
</dbReference>
<evidence type="ECO:0000313" key="5">
    <source>
        <dbReference type="Proteomes" id="UP000078542"/>
    </source>
</evidence>
<keyword evidence="1" id="KW-0175">Coiled coil</keyword>
<protein>
    <recommendedName>
        <fullName evidence="3">Endonuclease/exonuclease/phosphatase domain-containing protein</fullName>
    </recommendedName>
</protein>
<proteinExistence type="predicted"/>
<keyword evidence="5" id="KW-1185">Reference proteome</keyword>
<dbReference type="STRING" id="456900.A0A151IAC3"/>
<dbReference type="Pfam" id="PF03372">
    <property type="entry name" value="Exo_endo_phos"/>
    <property type="match status" value="1"/>
</dbReference>
<dbReference type="InterPro" id="IPR036691">
    <property type="entry name" value="Endo/exonu/phosph_ase_sf"/>
</dbReference>